<evidence type="ECO:0000259" key="17">
    <source>
        <dbReference type="PROSITE" id="PS50209"/>
    </source>
</evidence>
<dbReference type="GO" id="GO:0005739">
    <property type="term" value="C:mitochondrion"/>
    <property type="evidence" value="ECO:0007669"/>
    <property type="project" value="UniProtKB-SubCell"/>
</dbReference>
<name>A0A8B8VCV6_BALMU</name>
<dbReference type="SMART" id="SM01289">
    <property type="entry name" value="PYRIN"/>
    <property type="match status" value="1"/>
</dbReference>
<evidence type="ECO:0000256" key="12">
    <source>
        <dbReference type="ARBA" id="ARBA00023198"/>
    </source>
</evidence>
<dbReference type="AlphaFoldDB" id="A0A8B8VCV6"/>
<evidence type="ECO:0000256" key="1">
    <source>
        <dbReference type="ARBA" id="ARBA00004110"/>
    </source>
</evidence>
<evidence type="ECO:0000256" key="10">
    <source>
        <dbReference type="ARBA" id="ARBA00022859"/>
    </source>
</evidence>
<dbReference type="GO" id="GO:0006954">
    <property type="term" value="P:inflammatory response"/>
    <property type="evidence" value="ECO:0007669"/>
    <property type="project" value="UniProtKB-KW"/>
</dbReference>
<evidence type="ECO:0000256" key="2">
    <source>
        <dbReference type="ARBA" id="ARBA00004173"/>
    </source>
</evidence>
<organism evidence="19 20">
    <name type="scientific">Balaenoptera musculus</name>
    <name type="common">Blue whale</name>
    <dbReference type="NCBI Taxonomy" id="9771"/>
    <lineage>
        <taxon>Eukaryota</taxon>
        <taxon>Metazoa</taxon>
        <taxon>Chordata</taxon>
        <taxon>Craniata</taxon>
        <taxon>Vertebrata</taxon>
        <taxon>Euteleostomi</taxon>
        <taxon>Mammalia</taxon>
        <taxon>Eutheria</taxon>
        <taxon>Laurasiatheria</taxon>
        <taxon>Artiodactyla</taxon>
        <taxon>Whippomorpha</taxon>
        <taxon>Cetacea</taxon>
        <taxon>Mysticeti</taxon>
        <taxon>Balaenopteridae</taxon>
        <taxon>Balaenoptera</taxon>
    </lineage>
</organism>
<dbReference type="GeneID" id="118881652"/>
<dbReference type="GO" id="GO:0032722">
    <property type="term" value="P:positive regulation of chemokine production"/>
    <property type="evidence" value="ECO:0007669"/>
    <property type="project" value="UniProtKB-ARBA"/>
</dbReference>
<evidence type="ECO:0000256" key="4">
    <source>
        <dbReference type="ARBA" id="ARBA00022490"/>
    </source>
</evidence>
<gene>
    <name evidence="20" type="primary">LOC118881652</name>
</gene>
<keyword evidence="10" id="KW-0391">Immunity</keyword>
<dbReference type="InterPro" id="IPR011029">
    <property type="entry name" value="DEATH-like_dom_sf"/>
</dbReference>
<evidence type="ECO:0000256" key="11">
    <source>
        <dbReference type="ARBA" id="ARBA00023128"/>
    </source>
</evidence>
<dbReference type="GO" id="GO:0042981">
    <property type="term" value="P:regulation of apoptotic process"/>
    <property type="evidence" value="ECO:0007669"/>
    <property type="project" value="InterPro"/>
</dbReference>
<dbReference type="GO" id="GO:0045087">
    <property type="term" value="P:innate immune response"/>
    <property type="evidence" value="ECO:0007669"/>
    <property type="project" value="UniProtKB-KW"/>
</dbReference>
<dbReference type="Pfam" id="PF00619">
    <property type="entry name" value="CARD"/>
    <property type="match status" value="1"/>
</dbReference>
<dbReference type="FunFam" id="1.10.533.10:FF:000053">
    <property type="entry name" value="Apoptosis-associated speck-like protein containing a CARD"/>
    <property type="match status" value="1"/>
</dbReference>
<feature type="domain" description="CARD" evidence="17">
    <location>
        <begin position="264"/>
        <end position="352"/>
    </location>
</feature>
<evidence type="ECO:0000313" key="20">
    <source>
        <dbReference type="RefSeq" id="XP_036682671.1"/>
    </source>
</evidence>
<evidence type="ECO:0000256" key="15">
    <source>
        <dbReference type="ARBA" id="ARBA00077095"/>
    </source>
</evidence>
<dbReference type="GO" id="GO:0046983">
    <property type="term" value="F:protein dimerization activity"/>
    <property type="evidence" value="ECO:0007669"/>
    <property type="project" value="UniProtKB-ARBA"/>
</dbReference>
<keyword evidence="19" id="KW-1185">Reference proteome</keyword>
<dbReference type="GO" id="GO:0032731">
    <property type="term" value="P:positive regulation of interleukin-1 beta production"/>
    <property type="evidence" value="ECO:0007669"/>
    <property type="project" value="UniProtKB-ARBA"/>
</dbReference>
<evidence type="ECO:0000256" key="3">
    <source>
        <dbReference type="ARBA" id="ARBA00004240"/>
    </source>
</evidence>
<dbReference type="CDD" id="cd08330">
    <property type="entry name" value="CARD_ASC_NALP1"/>
    <property type="match status" value="1"/>
</dbReference>
<evidence type="ECO:0000256" key="13">
    <source>
        <dbReference type="ARBA" id="ARBA00023233"/>
    </source>
</evidence>
<evidence type="ECO:0000256" key="8">
    <source>
        <dbReference type="ARBA" id="ARBA00022703"/>
    </source>
</evidence>
<dbReference type="PROSITE" id="PS50824">
    <property type="entry name" value="DAPIN"/>
    <property type="match status" value="1"/>
</dbReference>
<dbReference type="PANTHER" id="PTHR46985">
    <property type="entry name" value="NACHT, LRR AND PYD DOMAINS-CONTAINING PROTEIN 1"/>
    <property type="match status" value="1"/>
</dbReference>
<evidence type="ECO:0000313" key="19">
    <source>
        <dbReference type="Proteomes" id="UP000694857"/>
    </source>
</evidence>
<feature type="region of interest" description="Disordered" evidence="16">
    <location>
        <begin position="1"/>
        <end position="34"/>
    </location>
</feature>
<feature type="region of interest" description="Disordered" evidence="16">
    <location>
        <begin position="100"/>
        <end position="144"/>
    </location>
</feature>
<proteinExistence type="predicted"/>
<dbReference type="InterPro" id="IPR001315">
    <property type="entry name" value="CARD"/>
</dbReference>
<reference evidence="20" key="1">
    <citation type="submission" date="2025-08" db="UniProtKB">
        <authorList>
            <consortium name="RefSeq"/>
        </authorList>
    </citation>
    <scope>IDENTIFICATION</scope>
    <source>
        <tissue evidence="20">Epidermis and Blubber</tissue>
    </source>
</reference>
<dbReference type="GO" id="GO:0042802">
    <property type="term" value="F:identical protein binding"/>
    <property type="evidence" value="ECO:0007669"/>
    <property type="project" value="UniProtKB-ARBA"/>
</dbReference>
<dbReference type="GO" id="GO:0042742">
    <property type="term" value="P:defense response to bacterium"/>
    <property type="evidence" value="ECO:0007669"/>
    <property type="project" value="UniProtKB-ARBA"/>
</dbReference>
<dbReference type="CDD" id="cd08321">
    <property type="entry name" value="Pyrin_ASC-like"/>
    <property type="match status" value="1"/>
</dbReference>
<dbReference type="KEGG" id="bmus:118881652"/>
<dbReference type="Pfam" id="PF02758">
    <property type="entry name" value="PYRIN"/>
    <property type="match status" value="1"/>
</dbReference>
<dbReference type="GO" id="GO:0140738">
    <property type="term" value="C:NLRP6 inflammasome complex"/>
    <property type="evidence" value="ECO:0007669"/>
    <property type="project" value="UniProtKB-ARBA"/>
</dbReference>
<feature type="compositionally biased region" description="Basic and acidic residues" evidence="16">
    <location>
        <begin position="103"/>
        <end position="116"/>
    </location>
</feature>
<keyword evidence="4" id="KW-0963">Cytoplasm</keyword>
<dbReference type="GO" id="GO:0050870">
    <property type="term" value="P:positive regulation of T cell activation"/>
    <property type="evidence" value="ECO:0007669"/>
    <property type="project" value="UniProtKB-ARBA"/>
</dbReference>
<dbReference type="SUPFAM" id="SSF47986">
    <property type="entry name" value="DEATH domain"/>
    <property type="match status" value="2"/>
</dbReference>
<keyword evidence="6" id="KW-0597">Phosphoprotein</keyword>
<evidence type="ECO:0000256" key="5">
    <source>
        <dbReference type="ARBA" id="ARBA00022499"/>
    </source>
</evidence>
<keyword evidence="8" id="KW-0053">Apoptosis</keyword>
<accession>A0A8B8VCV6</accession>
<keyword evidence="13" id="KW-1271">Inflammasome</keyword>
<evidence type="ECO:0000256" key="6">
    <source>
        <dbReference type="ARBA" id="ARBA00022553"/>
    </source>
</evidence>
<dbReference type="InterPro" id="IPR051249">
    <property type="entry name" value="NLRP_Inflammasome"/>
</dbReference>
<dbReference type="GO" id="GO:0002218">
    <property type="term" value="P:activation of innate immune response"/>
    <property type="evidence" value="ECO:0007669"/>
    <property type="project" value="UniProtKB-ARBA"/>
</dbReference>
<dbReference type="GO" id="GO:0005783">
    <property type="term" value="C:endoplasmic reticulum"/>
    <property type="evidence" value="ECO:0007669"/>
    <property type="project" value="UniProtKB-SubCell"/>
</dbReference>
<evidence type="ECO:0000256" key="7">
    <source>
        <dbReference type="ARBA" id="ARBA00022588"/>
    </source>
</evidence>
<keyword evidence="5" id="KW-1017">Isopeptide bond</keyword>
<dbReference type="RefSeq" id="XP_036682671.1">
    <property type="nucleotide sequence ID" value="XM_036826776.1"/>
</dbReference>
<sequence length="352" mass="38561">MAERGCYSSRLPRSSHTQSRKVLPQKAARSGEVPGCSSNVVLQVQVKRGAEAAETPVATWRRLTHPFLGSLSEAAGPLGSTRALSRFLDSNTIEMNFTTTRLLGEDGKERDSREPYTRGQCSGAEAGVERRRGVPGPAAEQTSCLADSPSELQWGTPGATGCTHDAFLDALENLTADEFKKFKMKLLSVPLREGYARIPRGTLLPMDAVDLTDKLVSYYLEAYGANLTALVLRDVGMQEVAEQLQETLGHGTVPTEIKAPRQTAAKPTLQLVDQHRAALIARVTDVDGVLDALYGKVLTEKQYQAVWAERTNPTKMRTLFSFAPAWNLTCKDLLLQALRDTQPYLVVDLEQS</sequence>
<evidence type="ECO:0000256" key="14">
    <source>
        <dbReference type="ARBA" id="ARBA00071453"/>
    </source>
</evidence>
<dbReference type="PROSITE" id="PS50209">
    <property type="entry name" value="CARD"/>
    <property type="match status" value="1"/>
</dbReference>
<evidence type="ECO:0000259" key="18">
    <source>
        <dbReference type="PROSITE" id="PS50824"/>
    </source>
</evidence>
<dbReference type="GO" id="GO:0001773">
    <property type="term" value="P:myeloid dendritic cell activation"/>
    <property type="evidence" value="ECO:0007669"/>
    <property type="project" value="UniProtKB-ARBA"/>
</dbReference>
<dbReference type="GO" id="GO:0005634">
    <property type="term" value="C:nucleus"/>
    <property type="evidence" value="ECO:0007669"/>
    <property type="project" value="UniProtKB-ARBA"/>
</dbReference>
<keyword evidence="9" id="KW-0256">Endoplasmic reticulum</keyword>
<protein>
    <recommendedName>
        <fullName evidence="14">Apoptosis-associated speck-like protein containing a CARD</fullName>
    </recommendedName>
    <alternativeName>
        <fullName evidence="15">PYD and CARD domain-containing protein</fullName>
    </alternativeName>
</protein>
<dbReference type="GO" id="GO:0005576">
    <property type="term" value="C:extracellular region"/>
    <property type="evidence" value="ECO:0007669"/>
    <property type="project" value="UniProtKB-ARBA"/>
</dbReference>
<dbReference type="InterPro" id="IPR004020">
    <property type="entry name" value="DAPIN"/>
</dbReference>
<comment type="subcellular location">
    <subcellularLocation>
        <location evidence="3">Endoplasmic reticulum</location>
    </subcellularLocation>
    <subcellularLocation>
        <location evidence="1">Inflammasome</location>
    </subcellularLocation>
    <subcellularLocation>
        <location evidence="2">Mitochondrion</location>
    </subcellularLocation>
</comment>
<dbReference type="PANTHER" id="PTHR46985:SF2">
    <property type="entry name" value="APOPTOSIS-ASSOCIATED SPECK-LIKE PROTEIN CONTAINING A CARD"/>
    <property type="match status" value="1"/>
</dbReference>
<dbReference type="Gene3D" id="1.10.533.10">
    <property type="entry name" value="Death Domain, Fas"/>
    <property type="match status" value="2"/>
</dbReference>
<keyword evidence="12" id="KW-0395">Inflammatory response</keyword>
<dbReference type="GO" id="GO:0070374">
    <property type="term" value="P:positive regulation of ERK1 and ERK2 cascade"/>
    <property type="evidence" value="ECO:0007669"/>
    <property type="project" value="UniProtKB-ARBA"/>
</dbReference>
<dbReference type="Proteomes" id="UP000694857">
    <property type="component" value="Chromosome 15"/>
</dbReference>
<dbReference type="InterPro" id="IPR033516">
    <property type="entry name" value="CARD8/ASC/NALP1_CARD"/>
</dbReference>
<keyword evidence="11" id="KW-0496">Mitochondrion</keyword>
<evidence type="ECO:0000256" key="9">
    <source>
        <dbReference type="ARBA" id="ARBA00022824"/>
    </source>
</evidence>
<evidence type="ECO:0000256" key="16">
    <source>
        <dbReference type="SAM" id="MobiDB-lite"/>
    </source>
</evidence>
<dbReference type="FunFam" id="1.10.533.10:FF:000013">
    <property type="entry name" value="Apoptosis-associated speck-like protein containing a CARD"/>
    <property type="match status" value="1"/>
</dbReference>
<dbReference type="OrthoDB" id="10058437at2759"/>
<keyword evidence="7" id="KW-0399">Innate immunity</keyword>
<feature type="domain" description="Pyrin" evidence="18">
    <location>
        <begin position="159"/>
        <end position="250"/>
    </location>
</feature>
<dbReference type="GO" id="GO:0032755">
    <property type="term" value="P:positive regulation of interleukin-6 production"/>
    <property type="evidence" value="ECO:0007669"/>
    <property type="project" value="UniProtKB-ARBA"/>
</dbReference>
<dbReference type="GO" id="GO:0006915">
    <property type="term" value="P:apoptotic process"/>
    <property type="evidence" value="ECO:0007669"/>
    <property type="project" value="UniProtKB-KW"/>
</dbReference>